<evidence type="ECO:0000313" key="2">
    <source>
        <dbReference type="Proteomes" id="UP000019140"/>
    </source>
</evidence>
<feature type="non-terminal residue" evidence="1">
    <location>
        <position position="205"/>
    </location>
</feature>
<reference evidence="1 2" key="1">
    <citation type="journal article" date="2014" name="Nature">
        <title>An environmental bacterial taxon with a large and distinct metabolic repertoire.</title>
        <authorList>
            <person name="Wilson M.C."/>
            <person name="Mori T."/>
            <person name="Ruckert C."/>
            <person name="Uria A.R."/>
            <person name="Helf M.J."/>
            <person name="Takada K."/>
            <person name="Gernert C."/>
            <person name="Steffens U.A."/>
            <person name="Heycke N."/>
            <person name="Schmitt S."/>
            <person name="Rinke C."/>
            <person name="Helfrich E.J."/>
            <person name="Brachmann A.O."/>
            <person name="Gurgui C."/>
            <person name="Wakimoto T."/>
            <person name="Kracht M."/>
            <person name="Crusemann M."/>
            <person name="Hentschel U."/>
            <person name="Abe I."/>
            <person name="Matsunaga S."/>
            <person name="Kalinowski J."/>
            <person name="Takeyama H."/>
            <person name="Piel J."/>
        </authorList>
    </citation>
    <scope>NUCLEOTIDE SEQUENCE [LARGE SCALE GENOMIC DNA]</scope>
    <source>
        <strain evidence="2">TSY2</strain>
    </source>
</reference>
<dbReference type="AlphaFoldDB" id="W4M766"/>
<keyword evidence="2" id="KW-1185">Reference proteome</keyword>
<protein>
    <submittedName>
        <fullName evidence="1">Uncharacterized protein</fullName>
    </submittedName>
</protein>
<gene>
    <name evidence="1" type="ORF">ETSY2_18610</name>
</gene>
<dbReference type="EMBL" id="AZHX01000763">
    <property type="protein sequence ID" value="ETX06194.1"/>
    <property type="molecule type" value="Genomic_DNA"/>
</dbReference>
<accession>W4M766</accession>
<sequence>MPSADPSERKAIHVGNVIQNAIIFNFRKHHGNMMNANSLLQSVEQLFSLLHTRDIEYLLVDDIAMLQYVQRRNTEDIDLILSTSSLQTLPEITITSQDNNFARGRFENLQIDFLLTRNPLFAKVQHHYATIQSFQTSDIPCATDEGLVLLKLYALPSLYRQGNFARVGLYENDIATLMHDYQPNMEALFTELTLHLSDSDIASLV</sequence>
<evidence type="ECO:0000313" key="1">
    <source>
        <dbReference type="EMBL" id="ETX06194.1"/>
    </source>
</evidence>
<comment type="caution">
    <text evidence="1">The sequence shown here is derived from an EMBL/GenBank/DDBJ whole genome shotgun (WGS) entry which is preliminary data.</text>
</comment>
<name>W4M766_9BACT</name>
<dbReference type="Proteomes" id="UP000019140">
    <property type="component" value="Unassembled WGS sequence"/>
</dbReference>
<dbReference type="HOGENOM" id="CLU_1425592_0_0_7"/>
<dbReference type="Gene3D" id="3.30.460.40">
    <property type="match status" value="1"/>
</dbReference>
<proteinExistence type="predicted"/>
<organism evidence="1 2">
    <name type="scientific">Candidatus Entotheonella gemina</name>
    <dbReference type="NCBI Taxonomy" id="1429439"/>
    <lineage>
        <taxon>Bacteria</taxon>
        <taxon>Pseudomonadati</taxon>
        <taxon>Nitrospinota/Tectimicrobiota group</taxon>
        <taxon>Candidatus Tectimicrobiota</taxon>
        <taxon>Candidatus Entotheonellia</taxon>
        <taxon>Candidatus Entotheonellales</taxon>
        <taxon>Candidatus Entotheonellaceae</taxon>
        <taxon>Candidatus Entotheonella</taxon>
    </lineage>
</organism>